<organism evidence="1 2">
    <name type="scientific">Romanomermis culicivorax</name>
    <name type="common">Nematode worm</name>
    <dbReference type="NCBI Taxonomy" id="13658"/>
    <lineage>
        <taxon>Eukaryota</taxon>
        <taxon>Metazoa</taxon>
        <taxon>Ecdysozoa</taxon>
        <taxon>Nematoda</taxon>
        <taxon>Enoplea</taxon>
        <taxon>Dorylaimia</taxon>
        <taxon>Mermithida</taxon>
        <taxon>Mermithoidea</taxon>
        <taxon>Mermithidae</taxon>
        <taxon>Romanomermis</taxon>
    </lineage>
</organism>
<reference evidence="2" key="1">
    <citation type="submission" date="2022-11" db="UniProtKB">
        <authorList>
            <consortium name="WormBaseParasite"/>
        </authorList>
    </citation>
    <scope>IDENTIFICATION</scope>
</reference>
<dbReference type="Proteomes" id="UP000887565">
    <property type="component" value="Unplaced"/>
</dbReference>
<dbReference type="WBParaSite" id="nRc.2.0.1.t11793-RA">
    <property type="protein sequence ID" value="nRc.2.0.1.t11793-RA"/>
    <property type="gene ID" value="nRc.2.0.1.g11793"/>
</dbReference>
<keyword evidence="1" id="KW-1185">Reference proteome</keyword>
<evidence type="ECO:0000313" key="1">
    <source>
        <dbReference type="Proteomes" id="UP000887565"/>
    </source>
</evidence>
<evidence type="ECO:0000313" key="2">
    <source>
        <dbReference type="WBParaSite" id="nRc.2.0.1.t11793-RA"/>
    </source>
</evidence>
<proteinExistence type="predicted"/>
<sequence length="207" mass="23833">MGQGGSKLEIFKPYNSLYVNQNRTDSFDIDDLLKFIFAFETYPQISNFDAKRIKDEKLFEIFNRNSATVIFFAPRLLLRGEKYWAFILRDLIGRNFDCGRSLENFGCGRSLANFDQSINSTLNVDWSPPNCSGTNCRFFEKLIDWLGYTVELSIFDEKIDNFSKLACGFNRTMRFLMVDSGHNEFLPQNLGLKLSKNGFGVAIVDKD</sequence>
<accession>A0A915IDC7</accession>
<protein>
    <submittedName>
        <fullName evidence="2">Uncharacterized protein</fullName>
    </submittedName>
</protein>
<name>A0A915IDC7_ROMCU</name>
<dbReference type="AlphaFoldDB" id="A0A915IDC7"/>